<keyword evidence="4" id="KW-1185">Reference proteome</keyword>
<evidence type="ECO:0000313" key="4">
    <source>
        <dbReference type="Proteomes" id="UP000321456"/>
    </source>
</evidence>
<evidence type="ECO:0000259" key="2">
    <source>
        <dbReference type="PROSITE" id="PS50106"/>
    </source>
</evidence>
<organism evidence="3 4">
    <name type="scientific">Flagellimonas hymeniacidonis</name>
    <dbReference type="NCBI Taxonomy" id="2603628"/>
    <lineage>
        <taxon>Bacteria</taxon>
        <taxon>Pseudomonadati</taxon>
        <taxon>Bacteroidota</taxon>
        <taxon>Flavobacteriia</taxon>
        <taxon>Flavobacteriales</taxon>
        <taxon>Flavobacteriaceae</taxon>
        <taxon>Flagellimonas</taxon>
    </lineage>
</organism>
<gene>
    <name evidence="3" type="ORF">FVB32_08385</name>
</gene>
<dbReference type="Proteomes" id="UP000321456">
    <property type="component" value="Unassembled WGS sequence"/>
</dbReference>
<dbReference type="PROSITE" id="PS50106">
    <property type="entry name" value="PDZ"/>
    <property type="match status" value="1"/>
</dbReference>
<comment type="caution">
    <text evidence="3">The sequence shown here is derived from an EMBL/GenBank/DDBJ whole genome shotgun (WGS) entry which is preliminary data.</text>
</comment>
<dbReference type="Gene3D" id="2.30.42.10">
    <property type="match status" value="1"/>
</dbReference>
<name>A0A5C8VBV7_9FLAO</name>
<evidence type="ECO:0000313" key="3">
    <source>
        <dbReference type="EMBL" id="TXN38298.1"/>
    </source>
</evidence>
<dbReference type="PANTHER" id="PTHR43265:SF1">
    <property type="entry name" value="ESTERASE ESTD"/>
    <property type="match status" value="1"/>
</dbReference>
<dbReference type="PANTHER" id="PTHR43265">
    <property type="entry name" value="ESTERASE ESTD"/>
    <property type="match status" value="1"/>
</dbReference>
<dbReference type="SUPFAM" id="SSF53474">
    <property type="entry name" value="alpha/beta-Hydrolases"/>
    <property type="match status" value="1"/>
</dbReference>
<dbReference type="InterPro" id="IPR022742">
    <property type="entry name" value="Hydrolase_4"/>
</dbReference>
<accession>A0A5C8VBV7</accession>
<feature type="chain" id="PRO_5022984847" evidence="1">
    <location>
        <begin position="19"/>
        <end position="460"/>
    </location>
</feature>
<dbReference type="AlphaFoldDB" id="A0A5C8VBV7"/>
<dbReference type="InterPro" id="IPR001478">
    <property type="entry name" value="PDZ"/>
</dbReference>
<dbReference type="SUPFAM" id="SSF50156">
    <property type="entry name" value="PDZ domain-like"/>
    <property type="match status" value="1"/>
</dbReference>
<dbReference type="RefSeq" id="WP_147743157.1">
    <property type="nucleotide sequence ID" value="NZ_VRUR01000001.1"/>
</dbReference>
<proteinExistence type="predicted"/>
<dbReference type="InterPro" id="IPR053145">
    <property type="entry name" value="AB_hydrolase_Est10"/>
</dbReference>
<dbReference type="InterPro" id="IPR029058">
    <property type="entry name" value="AB_hydrolase_fold"/>
</dbReference>
<dbReference type="InterPro" id="IPR036034">
    <property type="entry name" value="PDZ_sf"/>
</dbReference>
<keyword evidence="3" id="KW-0378">Hydrolase</keyword>
<evidence type="ECO:0000256" key="1">
    <source>
        <dbReference type="SAM" id="SignalP"/>
    </source>
</evidence>
<keyword evidence="1" id="KW-0732">Signal</keyword>
<reference evidence="3 4" key="1">
    <citation type="submission" date="2019-08" db="EMBL/GenBank/DDBJ databases">
        <title>Professor.</title>
        <authorList>
            <person name="Park J.S."/>
        </authorList>
    </citation>
    <scope>NUCLEOTIDE SEQUENCE [LARGE SCALE GENOMIC DNA]</scope>
    <source>
        <strain evidence="3 4">176CP5-101</strain>
    </source>
</reference>
<dbReference type="Pfam" id="PF13180">
    <property type="entry name" value="PDZ_2"/>
    <property type="match status" value="1"/>
</dbReference>
<feature type="domain" description="PDZ" evidence="2">
    <location>
        <begin position="27"/>
        <end position="82"/>
    </location>
</feature>
<feature type="signal peptide" evidence="1">
    <location>
        <begin position="1"/>
        <end position="18"/>
    </location>
</feature>
<dbReference type="EMBL" id="VRUR01000001">
    <property type="protein sequence ID" value="TXN38298.1"/>
    <property type="molecule type" value="Genomic_DNA"/>
</dbReference>
<dbReference type="Pfam" id="PF12146">
    <property type="entry name" value="Hydrolase_4"/>
    <property type="match status" value="1"/>
</dbReference>
<dbReference type="GO" id="GO:0052689">
    <property type="term" value="F:carboxylic ester hydrolase activity"/>
    <property type="evidence" value="ECO:0007669"/>
    <property type="project" value="TreeGrafter"/>
</dbReference>
<protein>
    <submittedName>
        <fullName evidence="3">Alpha/beta fold hydrolase</fullName>
    </submittedName>
</protein>
<dbReference type="Gene3D" id="3.40.50.1820">
    <property type="entry name" value="alpha/beta hydrolase"/>
    <property type="match status" value="1"/>
</dbReference>
<sequence>MRLKLLTFLLILAFSSWSQELPRKAAFGIGVVNLNDSIIKANKLQQKEGVLINRVLPNTTASSLKLLPGDVITQINQTKITHRVQVFSISRDARAGDNFEIHYTRADKKLISKAKALAKPKENSPFGEVIYGSVPTEFGLLRTIIHKPTGVGNAPAIFFLQGIYCSSQDFWLASTEPTKLLIDDFVKAGYIVYRVERPGLGDSEGIKHCRDLDFNEELDITKLAYEDLLGRKDVDSSNVYLFGHSMGSVTAPLLAKEFQPKGIIVYAPIYKTWFEYFLDNFREQPVHFGVESKVQMDEMVRNSIPLLYQWLIEGKSPNQIRNDPKNKELLNQSQTVFNYNQGQDEYFFGRHYSFFSTLNSVNNALAWSKVKSHVLAIYGTSDYVALSEEGAQDIVATVNENNEGKGTYLEVPEGDHYFAKVASKREGAKLSQYNNYVQYARQNYHADISAKTIEWIKTIN</sequence>